<evidence type="ECO:0000259" key="4">
    <source>
        <dbReference type="Pfam" id="PF25989"/>
    </source>
</evidence>
<feature type="domain" description="YknX-like C-terminal permuted SH3-like" evidence="4">
    <location>
        <begin position="213"/>
        <end position="280"/>
    </location>
</feature>
<feature type="domain" description="Lipoyl-binding" evidence="3">
    <location>
        <begin position="68"/>
        <end position="129"/>
    </location>
</feature>
<keyword evidence="2" id="KW-0732">Signal</keyword>
<sequence>MKKIVLSVAAVLLIGLLAACNEDDTNEEKTERVTSVETVKVIVGDLVIEKSVYGRTSPMSTTPVMVQMPGEIDVLEVENGDKVEEDDLIATIATPAGKQNIRASRDGEITSLEAAEGDMISDSEPLAVIANMDSVKVTFSVTSDVRSLFKKEDKLTIVLADEDYDAEITSISTMPDDTGLYPVEATVENKEGTILPGMVGTMYVAEKRITEAIIIPTAAVVEENDETFVYVIQDEQAVKTTITIKDTQSDETAAEGDIQAGDQVVVSGQLTLSDGDQVNVVRGE</sequence>
<dbReference type="InterPro" id="IPR011053">
    <property type="entry name" value="Single_hybrid_motif"/>
</dbReference>
<evidence type="ECO:0000313" key="6">
    <source>
        <dbReference type="Proteomes" id="UP001335737"/>
    </source>
</evidence>
<dbReference type="Pfam" id="PF25989">
    <property type="entry name" value="YknX_C"/>
    <property type="match status" value="1"/>
</dbReference>
<gene>
    <name evidence="5" type="ORF">QGM71_13515</name>
</gene>
<dbReference type="EMBL" id="JARZFX010000006">
    <property type="protein sequence ID" value="MEC5424513.1"/>
    <property type="molecule type" value="Genomic_DNA"/>
</dbReference>
<dbReference type="Proteomes" id="UP001335737">
    <property type="component" value="Unassembled WGS sequence"/>
</dbReference>
<accession>A0ABU6KGT1</accession>
<dbReference type="SUPFAM" id="SSF51230">
    <property type="entry name" value="Single hybrid motif"/>
    <property type="match status" value="1"/>
</dbReference>
<protein>
    <submittedName>
        <fullName evidence="5">Efflux RND transporter periplasmic adaptor subunit</fullName>
    </submittedName>
</protein>
<evidence type="ECO:0000259" key="3">
    <source>
        <dbReference type="Pfam" id="PF00364"/>
    </source>
</evidence>
<dbReference type="PANTHER" id="PTHR30469:SF20">
    <property type="entry name" value="EFFLUX RND TRANSPORTER PERIPLASMIC ADAPTOR SUBUNIT"/>
    <property type="match status" value="1"/>
</dbReference>
<name>A0ABU6KGT1_9BACI</name>
<dbReference type="Gene3D" id="2.40.420.20">
    <property type="match status" value="1"/>
</dbReference>
<evidence type="ECO:0000256" key="2">
    <source>
        <dbReference type="SAM" id="SignalP"/>
    </source>
</evidence>
<dbReference type="PANTHER" id="PTHR30469">
    <property type="entry name" value="MULTIDRUG RESISTANCE PROTEIN MDTA"/>
    <property type="match status" value="1"/>
</dbReference>
<proteinExistence type="inferred from homology"/>
<dbReference type="Gene3D" id="2.40.50.100">
    <property type="match status" value="1"/>
</dbReference>
<feature type="signal peptide" evidence="2">
    <location>
        <begin position="1"/>
        <end position="21"/>
    </location>
</feature>
<dbReference type="InterPro" id="IPR058637">
    <property type="entry name" value="YknX-like_C"/>
</dbReference>
<dbReference type="InterPro" id="IPR000089">
    <property type="entry name" value="Biotin_lipoyl"/>
</dbReference>
<dbReference type="Pfam" id="PF00364">
    <property type="entry name" value="Biotin_lipoyl"/>
    <property type="match status" value="1"/>
</dbReference>
<dbReference type="RefSeq" id="WP_327608078.1">
    <property type="nucleotide sequence ID" value="NZ_JARZFX010000006.1"/>
</dbReference>
<dbReference type="NCBIfam" id="TIGR01730">
    <property type="entry name" value="RND_mfp"/>
    <property type="match status" value="1"/>
</dbReference>
<comment type="similarity">
    <text evidence="1">Belongs to the membrane fusion protein (MFP) (TC 8.A.1) family.</text>
</comment>
<organism evidence="5 6">
    <name type="scientific">Virgibacillus tibetensis</name>
    <dbReference type="NCBI Taxonomy" id="3042313"/>
    <lineage>
        <taxon>Bacteria</taxon>
        <taxon>Bacillati</taxon>
        <taxon>Bacillota</taxon>
        <taxon>Bacilli</taxon>
        <taxon>Bacillales</taxon>
        <taxon>Bacillaceae</taxon>
        <taxon>Virgibacillus</taxon>
    </lineage>
</organism>
<evidence type="ECO:0000256" key="1">
    <source>
        <dbReference type="ARBA" id="ARBA00009477"/>
    </source>
</evidence>
<feature type="chain" id="PRO_5046984465" evidence="2">
    <location>
        <begin position="22"/>
        <end position="284"/>
    </location>
</feature>
<evidence type="ECO:0000313" key="5">
    <source>
        <dbReference type="EMBL" id="MEC5424513.1"/>
    </source>
</evidence>
<keyword evidence="6" id="KW-1185">Reference proteome</keyword>
<dbReference type="PROSITE" id="PS51257">
    <property type="entry name" value="PROKAR_LIPOPROTEIN"/>
    <property type="match status" value="1"/>
</dbReference>
<reference evidence="5 6" key="1">
    <citation type="journal article" date="2024" name="Int. J. Syst. Evol. Microbiol.">
        <title>Virgibacillus tibetensis sp. nov., isolated from salt lake on the Tibetan Plateau of China.</title>
        <authorList>
            <person name="Phurbu D."/>
            <person name="Liu Z.-X."/>
            <person name="Wang R."/>
            <person name="Zheng Y.-Y."/>
            <person name="Liu H.-C."/>
            <person name="Zhou Y.-G."/>
            <person name="Yu Y.-J."/>
            <person name="Li A.-H."/>
        </authorList>
    </citation>
    <scope>NUCLEOTIDE SEQUENCE [LARGE SCALE GENOMIC DNA]</scope>
    <source>
        <strain evidence="5 6">C22-A2</strain>
    </source>
</reference>
<comment type="caution">
    <text evidence="5">The sequence shown here is derived from an EMBL/GenBank/DDBJ whole genome shotgun (WGS) entry which is preliminary data.</text>
</comment>
<dbReference type="InterPro" id="IPR006143">
    <property type="entry name" value="RND_pump_MFP"/>
</dbReference>